<keyword evidence="3 6" id="KW-0812">Transmembrane</keyword>
<keyword evidence="9" id="KW-1185">Reference proteome</keyword>
<evidence type="ECO:0000313" key="9">
    <source>
        <dbReference type="Proteomes" id="UP000252669"/>
    </source>
</evidence>
<evidence type="ECO:0000256" key="6">
    <source>
        <dbReference type="SAM" id="Phobius"/>
    </source>
</evidence>
<dbReference type="InterPro" id="IPR027379">
    <property type="entry name" value="CLS_N"/>
</dbReference>
<evidence type="ECO:0000256" key="2">
    <source>
        <dbReference type="ARBA" id="ARBA00022475"/>
    </source>
</evidence>
<dbReference type="RefSeq" id="WP_113894856.1">
    <property type="nucleotide sequence ID" value="NZ_JANJGA010000014.1"/>
</dbReference>
<dbReference type="Pfam" id="PF13396">
    <property type="entry name" value="PLDc_N"/>
    <property type="match status" value="1"/>
</dbReference>
<protein>
    <recommendedName>
        <fullName evidence="7">Cardiolipin synthase N-terminal domain-containing protein</fullName>
    </recommendedName>
</protein>
<evidence type="ECO:0000313" key="8">
    <source>
        <dbReference type="EMBL" id="RBQ28601.1"/>
    </source>
</evidence>
<dbReference type="EMBL" id="PDKB01000014">
    <property type="protein sequence ID" value="RBQ28601.1"/>
    <property type="molecule type" value="Genomic_DNA"/>
</dbReference>
<evidence type="ECO:0000256" key="1">
    <source>
        <dbReference type="ARBA" id="ARBA00004651"/>
    </source>
</evidence>
<feature type="transmembrane region" description="Helical" evidence="6">
    <location>
        <begin position="37"/>
        <end position="60"/>
    </location>
</feature>
<comment type="caution">
    <text evidence="8">The sequence shown here is derived from an EMBL/GenBank/DDBJ whole genome shotgun (WGS) entry which is preliminary data.</text>
</comment>
<gene>
    <name evidence="8" type="ORF">CRU91_08825</name>
</gene>
<evidence type="ECO:0000259" key="7">
    <source>
        <dbReference type="Pfam" id="PF13396"/>
    </source>
</evidence>
<keyword evidence="4 6" id="KW-1133">Transmembrane helix</keyword>
<evidence type="ECO:0000256" key="5">
    <source>
        <dbReference type="ARBA" id="ARBA00023136"/>
    </source>
</evidence>
<sequence>MEIFVFLSVLILALIVFIFIIYTLIDVVRNEFETNTIKIIWVLIIILFAPPLGSILYFLVGRQQKIKKDF</sequence>
<keyword evidence="5 6" id="KW-0472">Membrane</keyword>
<evidence type="ECO:0000256" key="4">
    <source>
        <dbReference type="ARBA" id="ARBA00022989"/>
    </source>
</evidence>
<accession>A0A366MQP1</accession>
<feature type="transmembrane region" description="Helical" evidence="6">
    <location>
        <begin position="5"/>
        <end position="25"/>
    </location>
</feature>
<reference evidence="8 9" key="1">
    <citation type="submission" date="2017-10" db="EMBL/GenBank/DDBJ databases">
        <title>Genomics of the genus Arcobacter.</title>
        <authorList>
            <person name="Perez-Cataluna A."/>
            <person name="Figueras M.J."/>
        </authorList>
    </citation>
    <scope>NUCLEOTIDE SEQUENCE [LARGE SCALE GENOMIC DNA]</scope>
    <source>
        <strain evidence="8 9">CECT 9230</strain>
    </source>
</reference>
<feature type="domain" description="Cardiolipin synthase N-terminal" evidence="7">
    <location>
        <begin position="18"/>
        <end position="62"/>
    </location>
</feature>
<keyword evidence="2" id="KW-1003">Cell membrane</keyword>
<dbReference type="Proteomes" id="UP000252669">
    <property type="component" value="Unassembled WGS sequence"/>
</dbReference>
<dbReference type="AlphaFoldDB" id="A0A366MQP1"/>
<organism evidence="8 9">
    <name type="scientific">Aliarcobacter vitoriensis</name>
    <dbReference type="NCBI Taxonomy" id="2011099"/>
    <lineage>
        <taxon>Bacteria</taxon>
        <taxon>Pseudomonadati</taxon>
        <taxon>Campylobacterota</taxon>
        <taxon>Epsilonproteobacteria</taxon>
        <taxon>Campylobacterales</taxon>
        <taxon>Arcobacteraceae</taxon>
        <taxon>Aliarcobacter</taxon>
    </lineage>
</organism>
<evidence type="ECO:0000256" key="3">
    <source>
        <dbReference type="ARBA" id="ARBA00022692"/>
    </source>
</evidence>
<comment type="subcellular location">
    <subcellularLocation>
        <location evidence="1">Cell membrane</location>
        <topology evidence="1">Multi-pass membrane protein</topology>
    </subcellularLocation>
</comment>
<dbReference type="GO" id="GO:0005886">
    <property type="term" value="C:plasma membrane"/>
    <property type="evidence" value="ECO:0007669"/>
    <property type="project" value="UniProtKB-SubCell"/>
</dbReference>
<proteinExistence type="predicted"/>
<name>A0A366MQP1_9BACT</name>